<keyword evidence="2" id="KW-1185">Reference proteome</keyword>
<proteinExistence type="predicted"/>
<evidence type="ECO:0000313" key="1">
    <source>
        <dbReference type="EMBL" id="KAJ1189870.1"/>
    </source>
</evidence>
<dbReference type="Proteomes" id="UP001066276">
    <property type="component" value="Chromosome 3_1"/>
</dbReference>
<organism evidence="1 2">
    <name type="scientific">Pleurodeles waltl</name>
    <name type="common">Iberian ribbed newt</name>
    <dbReference type="NCBI Taxonomy" id="8319"/>
    <lineage>
        <taxon>Eukaryota</taxon>
        <taxon>Metazoa</taxon>
        <taxon>Chordata</taxon>
        <taxon>Craniata</taxon>
        <taxon>Vertebrata</taxon>
        <taxon>Euteleostomi</taxon>
        <taxon>Amphibia</taxon>
        <taxon>Batrachia</taxon>
        <taxon>Caudata</taxon>
        <taxon>Salamandroidea</taxon>
        <taxon>Salamandridae</taxon>
        <taxon>Pleurodelinae</taxon>
        <taxon>Pleurodeles</taxon>
    </lineage>
</organism>
<comment type="caution">
    <text evidence="1">The sequence shown here is derived from an EMBL/GenBank/DDBJ whole genome shotgun (WGS) entry which is preliminary data.</text>
</comment>
<name>A0AAV7UNI4_PLEWA</name>
<evidence type="ECO:0000313" key="2">
    <source>
        <dbReference type="Proteomes" id="UP001066276"/>
    </source>
</evidence>
<dbReference type="AlphaFoldDB" id="A0AAV7UNI4"/>
<gene>
    <name evidence="1" type="ORF">NDU88_006612</name>
</gene>
<accession>A0AAV7UNI4</accession>
<protein>
    <submittedName>
        <fullName evidence="1">Uncharacterized protein</fullName>
    </submittedName>
</protein>
<dbReference type="EMBL" id="JANPWB010000005">
    <property type="protein sequence ID" value="KAJ1189870.1"/>
    <property type="molecule type" value="Genomic_DNA"/>
</dbReference>
<reference evidence="1" key="1">
    <citation type="journal article" date="2022" name="bioRxiv">
        <title>Sequencing and chromosome-scale assembly of the giantPleurodeles waltlgenome.</title>
        <authorList>
            <person name="Brown T."/>
            <person name="Elewa A."/>
            <person name="Iarovenko S."/>
            <person name="Subramanian E."/>
            <person name="Araus A.J."/>
            <person name="Petzold A."/>
            <person name="Susuki M."/>
            <person name="Suzuki K.-i.T."/>
            <person name="Hayashi T."/>
            <person name="Toyoda A."/>
            <person name="Oliveira C."/>
            <person name="Osipova E."/>
            <person name="Leigh N.D."/>
            <person name="Simon A."/>
            <person name="Yun M.H."/>
        </authorList>
    </citation>
    <scope>NUCLEOTIDE SEQUENCE</scope>
    <source>
        <strain evidence="1">20211129_DDA</strain>
        <tissue evidence="1">Liver</tissue>
    </source>
</reference>
<sequence length="117" mass="12966">MDAQNRRGKWCWLPEVEERNEDRTQNTGSSVFPFFLNVPHNNIQASFGKLAAAQWPRGNQKAEHSVASRTAALDVFNTAKQRSGVDSAVLQPRWHGTAPARDSLCEEHQCGHGEPGA</sequence>